<dbReference type="AlphaFoldDB" id="A0AAD8AAD5"/>
<dbReference type="PROSITE" id="PS50261">
    <property type="entry name" value="G_PROTEIN_RECEP_F2_4"/>
    <property type="match status" value="1"/>
</dbReference>
<feature type="transmembrane region" description="Helical" evidence="5">
    <location>
        <begin position="102"/>
        <end position="124"/>
    </location>
</feature>
<dbReference type="PRINTS" id="PR00965">
    <property type="entry name" value="OCULARALBNSM"/>
</dbReference>
<evidence type="ECO:0000256" key="2">
    <source>
        <dbReference type="ARBA" id="ARBA00022692"/>
    </source>
</evidence>
<dbReference type="Proteomes" id="UP001233999">
    <property type="component" value="Unassembled WGS sequence"/>
</dbReference>
<accession>A0AAD8AAD5</accession>
<dbReference type="PANTHER" id="PTHR15177:SF2">
    <property type="entry name" value="G-PROTEIN COUPLED RECEPTOR 143"/>
    <property type="match status" value="1"/>
</dbReference>
<evidence type="ECO:0000256" key="4">
    <source>
        <dbReference type="ARBA" id="ARBA00023136"/>
    </source>
</evidence>
<keyword evidence="2 5" id="KW-0812">Transmembrane</keyword>
<dbReference type="GO" id="GO:0007166">
    <property type="term" value="P:cell surface receptor signaling pathway"/>
    <property type="evidence" value="ECO:0007669"/>
    <property type="project" value="InterPro"/>
</dbReference>
<dbReference type="GO" id="GO:0005886">
    <property type="term" value="C:plasma membrane"/>
    <property type="evidence" value="ECO:0007669"/>
    <property type="project" value="TreeGrafter"/>
</dbReference>
<dbReference type="GO" id="GO:0032438">
    <property type="term" value="P:melanosome organization"/>
    <property type="evidence" value="ECO:0007669"/>
    <property type="project" value="TreeGrafter"/>
</dbReference>
<reference evidence="7" key="1">
    <citation type="journal article" date="2023" name="IScience">
        <title>Live-bearing cockroach genome reveals convergent evolutionary mechanisms linked to viviparity in insects and beyond.</title>
        <authorList>
            <person name="Fouks B."/>
            <person name="Harrison M.C."/>
            <person name="Mikhailova A.A."/>
            <person name="Marchal E."/>
            <person name="English S."/>
            <person name="Carruthers M."/>
            <person name="Jennings E.C."/>
            <person name="Chiamaka E.L."/>
            <person name="Frigard R.A."/>
            <person name="Pippel M."/>
            <person name="Attardo G.M."/>
            <person name="Benoit J.B."/>
            <person name="Bornberg-Bauer E."/>
            <person name="Tobe S.S."/>
        </authorList>
    </citation>
    <scope>NUCLEOTIDE SEQUENCE</scope>
    <source>
        <strain evidence="7">Stay&amp;Tobe</strain>
    </source>
</reference>
<dbReference type="Gene3D" id="1.20.1070.10">
    <property type="entry name" value="Rhodopsin 7-helix transmembrane proteins"/>
    <property type="match status" value="1"/>
</dbReference>
<feature type="domain" description="G-protein coupled receptors family 2 profile 2" evidence="6">
    <location>
        <begin position="88"/>
        <end position="207"/>
    </location>
</feature>
<keyword evidence="4 5" id="KW-0472">Membrane</keyword>
<evidence type="ECO:0000256" key="3">
    <source>
        <dbReference type="ARBA" id="ARBA00022989"/>
    </source>
</evidence>
<dbReference type="PANTHER" id="PTHR15177">
    <property type="entry name" value="G-PROTEIN COUPLED RECEPTOR 143"/>
    <property type="match status" value="1"/>
</dbReference>
<evidence type="ECO:0000313" key="7">
    <source>
        <dbReference type="EMBL" id="KAJ9595460.1"/>
    </source>
</evidence>
<dbReference type="InterPro" id="IPR017981">
    <property type="entry name" value="GPCR_2-like_7TM"/>
</dbReference>
<feature type="transmembrane region" description="Helical" evidence="5">
    <location>
        <begin position="188"/>
        <end position="209"/>
    </location>
</feature>
<dbReference type="GO" id="GO:0050848">
    <property type="term" value="P:regulation of calcium-mediated signaling"/>
    <property type="evidence" value="ECO:0007669"/>
    <property type="project" value="TreeGrafter"/>
</dbReference>
<dbReference type="GO" id="GO:0035240">
    <property type="term" value="F:dopamine binding"/>
    <property type="evidence" value="ECO:0007669"/>
    <property type="project" value="InterPro"/>
</dbReference>
<protein>
    <recommendedName>
        <fullName evidence="6">G-protein coupled receptors family 2 profile 2 domain-containing protein</fullName>
    </recommendedName>
</protein>
<name>A0AAD8AAD5_DIPPU</name>
<organism evidence="7 8">
    <name type="scientific">Diploptera punctata</name>
    <name type="common">Pacific beetle cockroach</name>
    <dbReference type="NCBI Taxonomy" id="6984"/>
    <lineage>
        <taxon>Eukaryota</taxon>
        <taxon>Metazoa</taxon>
        <taxon>Ecdysozoa</taxon>
        <taxon>Arthropoda</taxon>
        <taxon>Hexapoda</taxon>
        <taxon>Insecta</taxon>
        <taxon>Pterygota</taxon>
        <taxon>Neoptera</taxon>
        <taxon>Polyneoptera</taxon>
        <taxon>Dictyoptera</taxon>
        <taxon>Blattodea</taxon>
        <taxon>Blaberoidea</taxon>
        <taxon>Blaberidae</taxon>
        <taxon>Diplopterinae</taxon>
        <taxon>Diploptera</taxon>
    </lineage>
</organism>
<dbReference type="GO" id="GO:0035643">
    <property type="term" value="F:L-DOPA receptor activity"/>
    <property type="evidence" value="ECO:0007669"/>
    <property type="project" value="TreeGrafter"/>
</dbReference>
<dbReference type="Pfam" id="PF02101">
    <property type="entry name" value="Ocular_alb"/>
    <property type="match status" value="1"/>
</dbReference>
<dbReference type="InterPro" id="IPR001414">
    <property type="entry name" value="GPR143"/>
</dbReference>
<evidence type="ECO:0000259" key="6">
    <source>
        <dbReference type="PROSITE" id="PS50261"/>
    </source>
</evidence>
<keyword evidence="8" id="KW-1185">Reference proteome</keyword>
<dbReference type="GO" id="GO:0072544">
    <property type="term" value="F:L-DOPA binding"/>
    <property type="evidence" value="ECO:0007669"/>
    <property type="project" value="InterPro"/>
</dbReference>
<feature type="transmembrane region" description="Helical" evidence="5">
    <location>
        <begin position="145"/>
        <end position="168"/>
    </location>
</feature>
<dbReference type="GO" id="GO:0072545">
    <property type="term" value="F:L-tyrosine binding"/>
    <property type="evidence" value="ECO:0007669"/>
    <property type="project" value="InterPro"/>
</dbReference>
<evidence type="ECO:0000256" key="5">
    <source>
        <dbReference type="SAM" id="Phobius"/>
    </source>
</evidence>
<comment type="caution">
    <text evidence="7">The sequence shown here is derived from an EMBL/GenBank/DDBJ whole genome shotgun (WGS) entry which is preliminary data.</text>
</comment>
<dbReference type="EMBL" id="JASPKZ010002337">
    <property type="protein sequence ID" value="KAJ9595460.1"/>
    <property type="molecule type" value="Genomic_DNA"/>
</dbReference>
<evidence type="ECO:0000256" key="1">
    <source>
        <dbReference type="ARBA" id="ARBA00004141"/>
    </source>
</evidence>
<feature type="transmembrane region" description="Helical" evidence="5">
    <location>
        <begin position="240"/>
        <end position="265"/>
    </location>
</feature>
<feature type="non-terminal residue" evidence="7">
    <location>
        <position position="280"/>
    </location>
</feature>
<gene>
    <name evidence="7" type="ORF">L9F63_013371</name>
</gene>
<sequence>MADPTIQTFCCHVANKASSSVNLLIEFHSRPYNTLCLASSVFGILGSIYQLLPKRQTTVHERHFDFSAVRGRNIHFYGSVPDQLYGNCVFVRSLLWIINTELIPAGCIQYFYMATWFWTLCYAIDMKRMLKAQRLHRPDNEHVKCYHFTSWSSPAVFTIIGLGILYIPDANCHTLTTMSGILFHILPNYLFTFLPLLIIMVANPILYCLSSRDVEHNIGVTNRQYTQRERNVVDAIRWKFSLFTIVFYICWLPNLICGVLIWTLWLNLPRVIIITLWYSM</sequence>
<evidence type="ECO:0000313" key="8">
    <source>
        <dbReference type="Proteomes" id="UP001233999"/>
    </source>
</evidence>
<comment type="subcellular location">
    <subcellularLocation>
        <location evidence="1">Membrane</location>
        <topology evidence="1">Multi-pass membrane protein</topology>
    </subcellularLocation>
</comment>
<keyword evidence="3 5" id="KW-1133">Transmembrane helix</keyword>
<reference evidence="7" key="2">
    <citation type="submission" date="2023-05" db="EMBL/GenBank/DDBJ databases">
        <authorList>
            <person name="Fouks B."/>
        </authorList>
    </citation>
    <scope>NUCLEOTIDE SEQUENCE</scope>
    <source>
        <strain evidence="7">Stay&amp;Tobe</strain>
        <tissue evidence="7">Testes</tissue>
    </source>
</reference>
<proteinExistence type="predicted"/>